<comment type="caution">
    <text evidence="3">The sequence shown here is derived from an EMBL/GenBank/DDBJ whole genome shotgun (WGS) entry which is preliminary data.</text>
</comment>
<dbReference type="InterPro" id="IPR014457">
    <property type="entry name" value="UCP010260"/>
</dbReference>
<organism evidence="3 4">
    <name type="scientific">Lysobacter korlensis</name>
    <dbReference type="NCBI Taxonomy" id="553636"/>
    <lineage>
        <taxon>Bacteria</taxon>
        <taxon>Pseudomonadati</taxon>
        <taxon>Pseudomonadota</taxon>
        <taxon>Gammaproteobacteria</taxon>
        <taxon>Lysobacterales</taxon>
        <taxon>Lysobacteraceae</taxon>
        <taxon>Lysobacter</taxon>
    </lineage>
</organism>
<evidence type="ECO:0000259" key="2">
    <source>
        <dbReference type="Pfam" id="PF09348"/>
    </source>
</evidence>
<gene>
    <name evidence="3" type="ORF">ACFFGH_31870</name>
</gene>
<dbReference type="PIRSF" id="PIRSF010260">
    <property type="entry name" value="UCP010260"/>
    <property type="match status" value="1"/>
</dbReference>
<proteinExistence type="predicted"/>
<sequence length="183" mass="19627">MTRTSGTGPNLTYPDPGATSPESARWVAPSGDAYRAFERTVPLGSGAAVWESASAALLMWGVKTGSGFRVEPAGEGNIPAGRVRAGADYRLIALLGPFRVPEPVRVVAVVDTPDRRGFAYGTLDGHPVSGEEAFILSRGPGGEVRLTLRSLTRPGRGVWRIAFPLALIAQRRYRARYVRALRP</sequence>
<feature type="domain" description="DUF1990" evidence="2">
    <location>
        <begin position="12"/>
        <end position="180"/>
    </location>
</feature>
<accession>A0ABV6S169</accession>
<keyword evidence="4" id="KW-1185">Reference proteome</keyword>
<dbReference type="InterPro" id="IPR018960">
    <property type="entry name" value="DUF1990"/>
</dbReference>
<dbReference type="EMBL" id="JBHLTG010000014">
    <property type="protein sequence ID" value="MFC0682452.1"/>
    <property type="molecule type" value="Genomic_DNA"/>
</dbReference>
<dbReference type="RefSeq" id="WP_386676487.1">
    <property type="nucleotide sequence ID" value="NZ_JBHLTG010000014.1"/>
</dbReference>
<dbReference type="PANTHER" id="PTHR34202">
    <property type="entry name" value="UPF0548 PROTEIN"/>
    <property type="match status" value="1"/>
</dbReference>
<evidence type="ECO:0000313" key="3">
    <source>
        <dbReference type="EMBL" id="MFC0682452.1"/>
    </source>
</evidence>
<feature type="compositionally biased region" description="Polar residues" evidence="1">
    <location>
        <begin position="1"/>
        <end position="10"/>
    </location>
</feature>
<dbReference type="PANTHER" id="PTHR34202:SF1">
    <property type="entry name" value="UPF0548 PROTEIN"/>
    <property type="match status" value="1"/>
</dbReference>
<evidence type="ECO:0000256" key="1">
    <source>
        <dbReference type="SAM" id="MobiDB-lite"/>
    </source>
</evidence>
<name>A0ABV6S169_9GAMM</name>
<evidence type="ECO:0000313" key="4">
    <source>
        <dbReference type="Proteomes" id="UP001589896"/>
    </source>
</evidence>
<dbReference type="Proteomes" id="UP001589896">
    <property type="component" value="Unassembled WGS sequence"/>
</dbReference>
<protein>
    <submittedName>
        <fullName evidence="3">DUF1990 family protein</fullName>
    </submittedName>
</protein>
<dbReference type="Pfam" id="PF09348">
    <property type="entry name" value="DUF1990"/>
    <property type="match status" value="1"/>
</dbReference>
<reference evidence="3 4" key="1">
    <citation type="submission" date="2024-09" db="EMBL/GenBank/DDBJ databases">
        <authorList>
            <person name="Sun Q."/>
            <person name="Mori K."/>
        </authorList>
    </citation>
    <scope>NUCLEOTIDE SEQUENCE [LARGE SCALE GENOMIC DNA]</scope>
    <source>
        <strain evidence="3 4">KCTC 23076</strain>
    </source>
</reference>
<feature type="region of interest" description="Disordered" evidence="1">
    <location>
        <begin position="1"/>
        <end position="24"/>
    </location>
</feature>